<name>A0A4V1NVA6_9BACT</name>
<dbReference type="InterPro" id="IPR013762">
    <property type="entry name" value="Integrase-like_cat_sf"/>
</dbReference>
<dbReference type="InterPro" id="IPR011010">
    <property type="entry name" value="DNA_brk_join_enz"/>
</dbReference>
<evidence type="ECO:0008006" key="4">
    <source>
        <dbReference type="Google" id="ProtNLM"/>
    </source>
</evidence>
<comment type="caution">
    <text evidence="2">The sequence shown here is derived from an EMBL/GenBank/DDBJ whole genome shotgun (WGS) entry which is preliminary data.</text>
</comment>
<organism evidence="2 3">
    <name type="scientific">Silvibacterium dinghuense</name>
    <dbReference type="NCBI Taxonomy" id="1560006"/>
    <lineage>
        <taxon>Bacteria</taxon>
        <taxon>Pseudomonadati</taxon>
        <taxon>Acidobacteriota</taxon>
        <taxon>Terriglobia</taxon>
        <taxon>Terriglobales</taxon>
        <taxon>Acidobacteriaceae</taxon>
        <taxon>Silvibacterium</taxon>
    </lineage>
</organism>
<evidence type="ECO:0000313" key="3">
    <source>
        <dbReference type="Proteomes" id="UP000290253"/>
    </source>
</evidence>
<keyword evidence="3" id="KW-1185">Reference proteome</keyword>
<gene>
    <name evidence="2" type="ORF">ESZ00_10805</name>
</gene>
<dbReference type="Gene3D" id="1.10.443.10">
    <property type="entry name" value="Intergrase catalytic core"/>
    <property type="match status" value="1"/>
</dbReference>
<dbReference type="SUPFAM" id="SSF56349">
    <property type="entry name" value="DNA breaking-rejoining enzymes"/>
    <property type="match status" value="1"/>
</dbReference>
<dbReference type="GO" id="GO:0015074">
    <property type="term" value="P:DNA integration"/>
    <property type="evidence" value="ECO:0007669"/>
    <property type="project" value="InterPro"/>
</dbReference>
<proteinExistence type="predicted"/>
<evidence type="ECO:0000256" key="1">
    <source>
        <dbReference type="ARBA" id="ARBA00023172"/>
    </source>
</evidence>
<protein>
    <recommendedName>
        <fullName evidence="4">Tyr recombinase domain-containing protein</fullName>
    </recommendedName>
</protein>
<evidence type="ECO:0000313" key="2">
    <source>
        <dbReference type="EMBL" id="RXS95100.1"/>
    </source>
</evidence>
<sequence length="108" mass="12203">MLVAEGRREQQNDEFGATGNDIKVVQELMRHAKLSTTMEVYTQAAMPKKRLAQRKAVDVLFNRNAAAEKGSSRDRLIAPILRPVSDEHEISFESTTKNLHVKISNRIV</sequence>
<dbReference type="EMBL" id="SDMK01000002">
    <property type="protein sequence ID" value="RXS95100.1"/>
    <property type="molecule type" value="Genomic_DNA"/>
</dbReference>
<dbReference type="GO" id="GO:0003677">
    <property type="term" value="F:DNA binding"/>
    <property type="evidence" value="ECO:0007669"/>
    <property type="project" value="InterPro"/>
</dbReference>
<dbReference type="Proteomes" id="UP000290253">
    <property type="component" value="Unassembled WGS sequence"/>
</dbReference>
<dbReference type="GO" id="GO:0006310">
    <property type="term" value="P:DNA recombination"/>
    <property type="evidence" value="ECO:0007669"/>
    <property type="project" value="UniProtKB-KW"/>
</dbReference>
<accession>A0A4V1NVA6</accession>
<keyword evidence="1" id="KW-0233">DNA recombination</keyword>
<dbReference type="AlphaFoldDB" id="A0A4V1NVA6"/>
<dbReference type="RefSeq" id="WP_129208268.1">
    <property type="nucleotide sequence ID" value="NZ_BMGU01000003.1"/>
</dbReference>
<dbReference type="OrthoDB" id="123411at2"/>
<reference evidence="2 3" key="1">
    <citation type="journal article" date="2016" name="Int. J. Syst. Evol. Microbiol.">
        <title>Acidipila dinghuensis sp. nov., an acidobacterium isolated from forest soil.</title>
        <authorList>
            <person name="Jiang Y.W."/>
            <person name="Wang J."/>
            <person name="Chen M.H."/>
            <person name="Lv Y.Y."/>
            <person name="Qiu L.H."/>
        </authorList>
    </citation>
    <scope>NUCLEOTIDE SEQUENCE [LARGE SCALE GENOMIC DNA]</scope>
    <source>
        <strain evidence="2 3">DHOF10</strain>
    </source>
</reference>